<evidence type="ECO:0000313" key="2">
    <source>
        <dbReference type="Proteomes" id="UP000297716"/>
    </source>
</evidence>
<proteinExistence type="predicted"/>
<accession>A0A4Z0YSF3</accession>
<dbReference type="OrthoDB" id="9986861at2759"/>
<sequence>MSGIIHSKVLLMGFQSTIPLPQHFRELFGTAEEIGAKLDADHARISRAGITPVTFLLNPLEQEKGLKDMEVLLRNGNYDAIGIGAGVRLHPKYTALFETIVNMCKTVAPSVPLLFNDGPGGSAETSE</sequence>
<organism evidence="1 2">
    <name type="scientific">Xylaria hypoxylon</name>
    <dbReference type="NCBI Taxonomy" id="37992"/>
    <lineage>
        <taxon>Eukaryota</taxon>
        <taxon>Fungi</taxon>
        <taxon>Dikarya</taxon>
        <taxon>Ascomycota</taxon>
        <taxon>Pezizomycotina</taxon>
        <taxon>Sordariomycetes</taxon>
        <taxon>Xylariomycetidae</taxon>
        <taxon>Xylariales</taxon>
        <taxon>Xylariaceae</taxon>
        <taxon>Xylaria</taxon>
    </lineage>
</organism>
<evidence type="ECO:0000313" key="1">
    <source>
        <dbReference type="EMBL" id="TGJ82015.1"/>
    </source>
</evidence>
<name>A0A4Z0YSF3_9PEZI</name>
<gene>
    <name evidence="1" type="ORF">E0Z10_g6737</name>
</gene>
<reference evidence="1 2" key="1">
    <citation type="submission" date="2019-03" db="EMBL/GenBank/DDBJ databases">
        <title>Draft genome sequence of Xylaria hypoxylon DSM 108379, a ubiquitous saprotrophic-parasitic fungi on hardwood.</title>
        <authorList>
            <person name="Buettner E."/>
            <person name="Leonhardt S."/>
            <person name="Gebauer A.M."/>
            <person name="Liers C."/>
            <person name="Hofrichter M."/>
            <person name="Kellner H."/>
        </authorList>
    </citation>
    <scope>NUCLEOTIDE SEQUENCE [LARGE SCALE GENOMIC DNA]</scope>
    <source>
        <strain evidence="1 2">DSM 108379</strain>
    </source>
</reference>
<dbReference type="AlphaFoldDB" id="A0A4Z0YSF3"/>
<dbReference type="EMBL" id="SKBN01000144">
    <property type="protein sequence ID" value="TGJ82015.1"/>
    <property type="molecule type" value="Genomic_DNA"/>
</dbReference>
<dbReference type="Proteomes" id="UP000297716">
    <property type="component" value="Unassembled WGS sequence"/>
</dbReference>
<keyword evidence="2" id="KW-1185">Reference proteome</keyword>
<protein>
    <submittedName>
        <fullName evidence="1">Uncharacterized protein</fullName>
    </submittedName>
</protein>
<comment type="caution">
    <text evidence="1">The sequence shown here is derived from an EMBL/GenBank/DDBJ whole genome shotgun (WGS) entry which is preliminary data.</text>
</comment>